<protein>
    <submittedName>
        <fullName evidence="1">Protein YrdA</fullName>
    </submittedName>
</protein>
<comment type="caution">
    <text evidence="1">The sequence shown here is derived from an EMBL/GenBank/DDBJ whole genome shotgun (WGS) entry which is preliminary data.</text>
</comment>
<evidence type="ECO:0000313" key="2">
    <source>
        <dbReference type="Proteomes" id="UP001416858"/>
    </source>
</evidence>
<gene>
    <name evidence="1" type="primary">yrdA</name>
    <name evidence="1" type="ORF">Rcae01_00574</name>
</gene>
<dbReference type="Gene3D" id="2.160.10.10">
    <property type="entry name" value="Hexapeptide repeat proteins"/>
    <property type="match status" value="1"/>
</dbReference>
<reference evidence="1 2" key="1">
    <citation type="submission" date="2024-02" db="EMBL/GenBank/DDBJ databases">
        <title>Rhodopirellula caenicola NBRC 110016.</title>
        <authorList>
            <person name="Ichikawa N."/>
            <person name="Katano-Makiyama Y."/>
            <person name="Hidaka K."/>
        </authorList>
    </citation>
    <scope>NUCLEOTIDE SEQUENCE [LARGE SCALE GENOMIC DNA]</scope>
    <source>
        <strain evidence="1 2">NBRC 110016</strain>
    </source>
</reference>
<dbReference type="PANTHER" id="PTHR13061">
    <property type="entry name" value="DYNACTIN SUBUNIT P25"/>
    <property type="match status" value="1"/>
</dbReference>
<accession>A0ABP9VNY1</accession>
<dbReference type="Pfam" id="PF00132">
    <property type="entry name" value="Hexapep"/>
    <property type="match status" value="1"/>
</dbReference>
<dbReference type="Proteomes" id="UP001416858">
    <property type="component" value="Unassembled WGS sequence"/>
</dbReference>
<evidence type="ECO:0000313" key="1">
    <source>
        <dbReference type="EMBL" id="GAA5505133.1"/>
    </source>
</evidence>
<dbReference type="RefSeq" id="WP_345682212.1">
    <property type="nucleotide sequence ID" value="NZ_BAABRO010000001.1"/>
</dbReference>
<sequence length="175" mass="18304">MSARRIDPVFRPEQIDSSAFIADNVTICGDVTIEESSSVWFGSVVRGDTEYVKIGKRTNIQDLSLLHTDQGSPCVIGDDVTVGHSAVVHGAVVEDGALIGIRAVVLSRAKIGAGAIIGAGAVVTEGTVVPAGKLAVGVPAKVIADVSEEQRKRLIETAKHYVHSASVYKAAEKSK</sequence>
<dbReference type="InterPro" id="IPR011004">
    <property type="entry name" value="Trimer_LpxA-like_sf"/>
</dbReference>
<dbReference type="PANTHER" id="PTHR13061:SF29">
    <property type="entry name" value="GAMMA CARBONIC ANHYDRASE-LIKE 1, MITOCHONDRIAL-RELATED"/>
    <property type="match status" value="1"/>
</dbReference>
<dbReference type="CDD" id="cd04645">
    <property type="entry name" value="LbH_gamma_CA_like"/>
    <property type="match status" value="1"/>
</dbReference>
<keyword evidence="2" id="KW-1185">Reference proteome</keyword>
<dbReference type="InterPro" id="IPR050484">
    <property type="entry name" value="Transf_Hexapept/Carb_Anhydrase"/>
</dbReference>
<dbReference type="SUPFAM" id="SSF51161">
    <property type="entry name" value="Trimeric LpxA-like enzymes"/>
    <property type="match status" value="1"/>
</dbReference>
<name>A0ABP9VNY1_9BACT</name>
<dbReference type="EMBL" id="BAABRO010000001">
    <property type="protein sequence ID" value="GAA5505133.1"/>
    <property type="molecule type" value="Genomic_DNA"/>
</dbReference>
<dbReference type="InterPro" id="IPR047324">
    <property type="entry name" value="LbH_gamma_CA-like"/>
</dbReference>
<proteinExistence type="predicted"/>
<organism evidence="1 2">
    <name type="scientific">Novipirellula caenicola</name>
    <dbReference type="NCBI Taxonomy" id="1536901"/>
    <lineage>
        <taxon>Bacteria</taxon>
        <taxon>Pseudomonadati</taxon>
        <taxon>Planctomycetota</taxon>
        <taxon>Planctomycetia</taxon>
        <taxon>Pirellulales</taxon>
        <taxon>Pirellulaceae</taxon>
        <taxon>Novipirellula</taxon>
    </lineage>
</organism>
<dbReference type="InterPro" id="IPR001451">
    <property type="entry name" value="Hexapep"/>
</dbReference>